<reference evidence="1 2" key="1">
    <citation type="submission" date="2019-06" db="EMBL/GenBank/DDBJ databases">
        <title>Genome sequencing of Zymomonas mobilis strains for genetic engineering and biofuel applications.</title>
        <authorList>
            <person name="Teravest M."/>
        </authorList>
    </citation>
    <scope>NUCLEOTIDE SEQUENCE [LARGE SCALE GENOMIC DNA]</scope>
    <source>
        <strain evidence="1 2">AN0101</strain>
    </source>
</reference>
<sequence length="481" mass="54378">MELEILNTILARFVISKKYRLLLYPFLLNSLFLAELKAEKPLISPKLIELLKQKTPKDLKNGIELRSGGNEMRKGLVDGDDLLIDKAAKDLRNSHLVQKYAEINKFRVKGDYQNANKLLDICDKTFFQKSNDPDPLPPISGIGIICKQTLVGNYFLDGNLKAWGKTLDFIRNVYYPPIRKIAGLEEFSLTDAEMGRLSVSPNSIPPFKVTGIDYAQSIPLQFDIALEEEDRRSANYAPHITASLNEKDAPFFLETSAAIGKLPEEWRHSPHVHIVGHLDRAKNGASEFFSGDLGIVDEIKIGKAVLKNVPFLFTNVSHAYLGLMVLQKLGKIKIDKQQMTFGKDINCNCQQDIHLGSAFGGDFQSLQYPIIWQGHTRLAVVDFTQDDTVYNLTTYKPEFTPQEKEKSFEVRPDPNNKELKFATYFNKGDLSIDNMDYGQKKEIVIEDNTSRLATIIGLSIIDKADLYLDFINHKACLKKIS</sequence>
<organism evidence="1 2">
    <name type="scientific">Zymomonas mobilis</name>
    <dbReference type="NCBI Taxonomy" id="542"/>
    <lineage>
        <taxon>Bacteria</taxon>
        <taxon>Pseudomonadati</taxon>
        <taxon>Pseudomonadota</taxon>
        <taxon>Alphaproteobacteria</taxon>
        <taxon>Sphingomonadales</taxon>
        <taxon>Zymomonadaceae</taxon>
        <taxon>Zymomonas</taxon>
    </lineage>
</organism>
<proteinExistence type="predicted"/>
<evidence type="ECO:0000313" key="2">
    <source>
        <dbReference type="Proteomes" id="UP000316887"/>
    </source>
</evidence>
<dbReference type="Proteomes" id="UP000316887">
    <property type="component" value="Unassembled WGS sequence"/>
</dbReference>
<name>A0A542VZP4_ZYMMB</name>
<dbReference type="Gene3D" id="2.40.70.10">
    <property type="entry name" value="Acid Proteases"/>
    <property type="match status" value="1"/>
</dbReference>
<dbReference type="InterPro" id="IPR021109">
    <property type="entry name" value="Peptidase_aspartic_dom_sf"/>
</dbReference>
<accession>A0A542VZP4</accession>
<gene>
    <name evidence="1" type="ORF">FBY58_0335</name>
</gene>
<evidence type="ECO:0000313" key="1">
    <source>
        <dbReference type="EMBL" id="TQL16790.1"/>
    </source>
</evidence>
<comment type="caution">
    <text evidence="1">The sequence shown here is derived from an EMBL/GenBank/DDBJ whole genome shotgun (WGS) entry which is preliminary data.</text>
</comment>
<dbReference type="Pfam" id="PF13650">
    <property type="entry name" value="Asp_protease_2"/>
    <property type="match status" value="1"/>
</dbReference>
<protein>
    <submittedName>
        <fullName evidence="1">Uncharacterized protein</fullName>
    </submittedName>
</protein>
<dbReference type="EMBL" id="VFOF01000001">
    <property type="protein sequence ID" value="TQL16790.1"/>
    <property type="molecule type" value="Genomic_DNA"/>
</dbReference>
<dbReference type="AlphaFoldDB" id="A0A542VZP4"/>